<sequence>MFGSLTRRVVRHNGICAFRPTVAQSGRHASTETPRQHVAYEEALKLIQTDKKERLQMLSQVEKELVRVCKATSPAQPAQLQALEALRYDLLVKSELNDPQVQKDYKLGKVDMGRPVYRYMRQREFQKVPRAKLMERITQMNVIPDVLAPGLSPKVEVSIKLADEQSVVEPGVFVQPEQTVKKPEIEITNFHTDTRLYTLMLVDPDSPDVANQTYQQHCHWLITNVPLSATEPIVNAGDSVLDYVPPHPQKGTKYHRYTLVAFEQPKEGQEKVEIKVTNRDNFDIKTLAETHNLSVSGASFFRQEWNPSVSKIYEDVLGTQEPVYGKPPKVQNYIKRTTYF</sequence>
<keyword evidence="2" id="KW-1185">Reference proteome</keyword>
<evidence type="ECO:0000313" key="2">
    <source>
        <dbReference type="Proteomes" id="UP000077315"/>
    </source>
</evidence>
<dbReference type="RefSeq" id="XP_018284917.1">
    <property type="nucleotide sequence ID" value="XM_018443496.1"/>
</dbReference>
<dbReference type="AlphaFoldDB" id="A0A167JXJ7"/>
<dbReference type="Pfam" id="PF01161">
    <property type="entry name" value="PBP"/>
    <property type="match status" value="1"/>
</dbReference>
<protein>
    <recommendedName>
        <fullName evidence="3">PEBP-like protein</fullName>
    </recommendedName>
</protein>
<name>A0A167JXJ7_PHYB8</name>
<dbReference type="PANTHER" id="PTHR11362:SF82">
    <property type="entry name" value="PHOSPHATIDYLETHANOLAMINE-BINDING PROTEIN 4"/>
    <property type="match status" value="1"/>
</dbReference>
<dbReference type="GeneID" id="29004401"/>
<dbReference type="PANTHER" id="PTHR11362">
    <property type="entry name" value="PHOSPHATIDYLETHANOLAMINE-BINDING PROTEIN"/>
    <property type="match status" value="1"/>
</dbReference>
<dbReference type="VEuPathDB" id="FungiDB:PHYBLDRAFT_79740"/>
<organism evidence="1 2">
    <name type="scientific">Phycomyces blakesleeanus (strain ATCC 8743b / DSM 1359 / FGSC 10004 / NBRC 33097 / NRRL 1555)</name>
    <dbReference type="NCBI Taxonomy" id="763407"/>
    <lineage>
        <taxon>Eukaryota</taxon>
        <taxon>Fungi</taxon>
        <taxon>Fungi incertae sedis</taxon>
        <taxon>Mucoromycota</taxon>
        <taxon>Mucoromycotina</taxon>
        <taxon>Mucoromycetes</taxon>
        <taxon>Mucorales</taxon>
        <taxon>Phycomycetaceae</taxon>
        <taxon>Phycomyces</taxon>
    </lineage>
</organism>
<dbReference type="InterPro" id="IPR035810">
    <property type="entry name" value="PEBP_euk"/>
</dbReference>
<dbReference type="Gene3D" id="1.20.58.1180">
    <property type="match status" value="1"/>
</dbReference>
<dbReference type="Proteomes" id="UP000077315">
    <property type="component" value="Unassembled WGS sequence"/>
</dbReference>
<dbReference type="InterPro" id="IPR036610">
    <property type="entry name" value="PEBP-like_sf"/>
</dbReference>
<dbReference type="CDD" id="cd00866">
    <property type="entry name" value="PEBP_euk"/>
    <property type="match status" value="1"/>
</dbReference>
<dbReference type="Gene3D" id="3.90.280.10">
    <property type="entry name" value="PEBP-like"/>
    <property type="match status" value="1"/>
</dbReference>
<dbReference type="EMBL" id="KV441000">
    <property type="protein sequence ID" value="OAD66877.1"/>
    <property type="molecule type" value="Genomic_DNA"/>
</dbReference>
<dbReference type="STRING" id="763407.A0A167JXJ7"/>
<dbReference type="InterPro" id="IPR008914">
    <property type="entry name" value="PEBP"/>
</dbReference>
<dbReference type="InParanoid" id="A0A167JXJ7"/>
<dbReference type="SUPFAM" id="SSF49777">
    <property type="entry name" value="PEBP-like"/>
    <property type="match status" value="1"/>
</dbReference>
<dbReference type="FunCoup" id="A0A167JXJ7">
    <property type="interactions" value="10"/>
</dbReference>
<proteinExistence type="predicted"/>
<reference evidence="2" key="1">
    <citation type="submission" date="2015-06" db="EMBL/GenBank/DDBJ databases">
        <title>Expansion of signal transduction pathways in fungi by whole-genome duplication.</title>
        <authorList>
            <consortium name="DOE Joint Genome Institute"/>
            <person name="Corrochano L.M."/>
            <person name="Kuo A."/>
            <person name="Marcet-Houben M."/>
            <person name="Polaino S."/>
            <person name="Salamov A."/>
            <person name="Villalobos J.M."/>
            <person name="Alvarez M.I."/>
            <person name="Avalos J."/>
            <person name="Benito E.P."/>
            <person name="Benoit I."/>
            <person name="Burger G."/>
            <person name="Camino L.P."/>
            <person name="Canovas D."/>
            <person name="Cerda-Olmedo E."/>
            <person name="Cheng J.-F."/>
            <person name="Dominguez A."/>
            <person name="Elias M."/>
            <person name="Eslava A.P."/>
            <person name="Glaser F."/>
            <person name="Grimwood J."/>
            <person name="Gutierrez G."/>
            <person name="Heitman J."/>
            <person name="Henrissat B."/>
            <person name="Iturriaga E.A."/>
            <person name="Lang B.F."/>
            <person name="Lavin J.L."/>
            <person name="Lee S."/>
            <person name="Li W."/>
            <person name="Lindquist E."/>
            <person name="Lopez-Garcia S."/>
            <person name="Luque E.M."/>
            <person name="Marcos A.T."/>
            <person name="Martin J."/>
            <person name="McCluskey K."/>
            <person name="Medina H.R."/>
            <person name="Miralles-Duran A."/>
            <person name="Miyazaki A."/>
            <person name="Munoz-Torres E."/>
            <person name="Oguiza J.A."/>
            <person name="Ohm R."/>
            <person name="Olmedo M."/>
            <person name="Orejas M."/>
            <person name="Ortiz-Castellanos L."/>
            <person name="Pisabarro A.G."/>
            <person name="Rodriguez-Romero J."/>
            <person name="Ruiz-Herrera J."/>
            <person name="Ruiz-Vazquez R."/>
            <person name="Sanz C."/>
            <person name="Schackwitz W."/>
            <person name="Schmutz J."/>
            <person name="Shahriari M."/>
            <person name="Shelest E."/>
            <person name="Silva-Franco F."/>
            <person name="Soanes D."/>
            <person name="Syed K."/>
            <person name="Tagua V.G."/>
            <person name="Talbot N.J."/>
            <person name="Thon M."/>
            <person name="De vries R.P."/>
            <person name="Wiebenga A."/>
            <person name="Yadav J.S."/>
            <person name="Braun E.L."/>
            <person name="Baker S."/>
            <person name="Garre V."/>
            <person name="Horwitz B."/>
            <person name="Torres-Martinez S."/>
            <person name="Idnurm A."/>
            <person name="Herrera-Estrella A."/>
            <person name="Gabaldon T."/>
            <person name="Grigoriev I.V."/>
        </authorList>
    </citation>
    <scope>NUCLEOTIDE SEQUENCE [LARGE SCALE GENOMIC DNA]</scope>
    <source>
        <strain evidence="2">NRRL 1555(-)</strain>
    </source>
</reference>
<evidence type="ECO:0000313" key="1">
    <source>
        <dbReference type="EMBL" id="OAD66877.1"/>
    </source>
</evidence>
<evidence type="ECO:0008006" key="3">
    <source>
        <dbReference type="Google" id="ProtNLM"/>
    </source>
</evidence>
<gene>
    <name evidence="1" type="ORF">PHYBLDRAFT_79740</name>
</gene>
<accession>A0A167JXJ7</accession>
<dbReference type="OrthoDB" id="2153661at2759"/>